<evidence type="ECO:0000256" key="2">
    <source>
        <dbReference type="ARBA" id="ARBA00010500"/>
    </source>
</evidence>
<evidence type="ECO:0000256" key="5">
    <source>
        <dbReference type="ARBA" id="ARBA00022794"/>
    </source>
</evidence>
<comment type="caution">
    <text evidence="10">The sequence shown here is derived from an EMBL/GenBank/DDBJ whole genome shotgun (WGS) entry which is preliminary data.</text>
</comment>
<evidence type="ECO:0000313" key="11">
    <source>
        <dbReference type="Proteomes" id="UP001591681"/>
    </source>
</evidence>
<dbReference type="AlphaFoldDB" id="A0ABD1J5M7"/>
<dbReference type="EMBL" id="JBHFQA010000019">
    <property type="protein sequence ID" value="KAL2082492.1"/>
    <property type="molecule type" value="Genomic_DNA"/>
</dbReference>
<proteinExistence type="inferred from homology"/>
<accession>A0ABD1J5M7</accession>
<dbReference type="GO" id="GO:0005930">
    <property type="term" value="C:axoneme"/>
    <property type="evidence" value="ECO:0007669"/>
    <property type="project" value="UniProtKB-SubCell"/>
</dbReference>
<reference evidence="10 11" key="1">
    <citation type="submission" date="2024-09" db="EMBL/GenBank/DDBJ databases">
        <title>A chromosome-level genome assembly of Gray's grenadier anchovy, Coilia grayii.</title>
        <authorList>
            <person name="Fu Z."/>
        </authorList>
    </citation>
    <scope>NUCLEOTIDE SEQUENCE [LARGE SCALE GENOMIC DNA]</scope>
    <source>
        <strain evidence="10">G4</strain>
        <tissue evidence="10">Muscle</tissue>
    </source>
</reference>
<evidence type="ECO:0000313" key="10">
    <source>
        <dbReference type="EMBL" id="KAL2082492.1"/>
    </source>
</evidence>
<comment type="function">
    <text evidence="9">Essential for sperm motility and is involved in the regulation of the beating frequency of motile cilia on the epithelial cells of the respiratory tract. Required for the establishment of radial spokes in sperm flagella.</text>
</comment>
<dbReference type="InterPro" id="IPR021897">
    <property type="entry name" value="FAP206"/>
</dbReference>
<keyword evidence="6" id="KW-0969">Cilium</keyword>
<name>A0ABD1J5M7_9TELE</name>
<gene>
    <name evidence="10" type="ORF">ACEWY4_022310</name>
</gene>
<dbReference type="PANTHER" id="PTHR21442:SF0">
    <property type="entry name" value="CILIA- AND FLAGELLA-ASSOCIATED PROTEIN 206"/>
    <property type="match status" value="1"/>
</dbReference>
<keyword evidence="11" id="KW-1185">Reference proteome</keyword>
<dbReference type="PANTHER" id="PTHR21442">
    <property type="entry name" value="CILIA- AND FLAGELLA-ASSOCIATED PROTEIN 206"/>
    <property type="match status" value="1"/>
</dbReference>
<evidence type="ECO:0000256" key="4">
    <source>
        <dbReference type="ARBA" id="ARBA00022490"/>
    </source>
</evidence>
<sequence>MSFPQAESVIRRIIREIARECAGKGETVSETLVAFMVKAIVLDPRNHFNVDRILTKQDVQELIELCVNKLMKQGSPALDTIKMQVFFDLNYTSRREFLEEHHRVLLSRLASIGREITDSRLRTRDDLEDLYRRIVSFVVLRSGLGSATDINTVREATAALQSVFPQSELATFITLTKGDKEQQLNELTMIVTGIRLFNKECRKGGEGIDDLPSILNEAIPAFTGEIEKELKQTQGSAWKYTALLENVALGKAGTTQGLIETSMLKQALYNLRQHEALLKVILADAILCAKQVEGLQSDFTNRLSLLKATVHTKTAVPTIQVFPHFTVLSKLWAGFQDEMVLLSILNNMVISLRPFLTAQNNMLPQDQLDAMLDGADVKSDDDRLRESTEDKINLSEYKSQEWFLHETTANFDQLPLQYKGVCGYTLIEKDGLLLPGNPQIGVLKHKEKYYAFASKEAACGFASNPDEYIEAVIEKAKRCPELIQLLELHQQFACVTPYSQMQSGERLLVKPISKCDSSTQTDTHLVETNIVKSYEWNEWELRRKAMQLANIRSKVTHSVQTNLSHMRRSNVTQTYRPKDVGCQTKKDGESNVPKPMVYLAGLRGQKPGPTTVNLTRSVDE</sequence>
<evidence type="ECO:0000256" key="3">
    <source>
        <dbReference type="ARBA" id="ARBA00021602"/>
    </source>
</evidence>
<keyword evidence="7" id="KW-0206">Cytoskeleton</keyword>
<evidence type="ECO:0000256" key="9">
    <source>
        <dbReference type="ARBA" id="ARBA00045321"/>
    </source>
</evidence>
<keyword evidence="8" id="KW-0966">Cell projection</keyword>
<evidence type="ECO:0000256" key="1">
    <source>
        <dbReference type="ARBA" id="ARBA00004430"/>
    </source>
</evidence>
<dbReference type="Proteomes" id="UP001591681">
    <property type="component" value="Unassembled WGS sequence"/>
</dbReference>
<evidence type="ECO:0000256" key="6">
    <source>
        <dbReference type="ARBA" id="ARBA00023069"/>
    </source>
</evidence>
<evidence type="ECO:0000256" key="7">
    <source>
        <dbReference type="ARBA" id="ARBA00023212"/>
    </source>
</evidence>
<keyword evidence="4" id="KW-0963">Cytoplasm</keyword>
<dbReference type="Pfam" id="PF12018">
    <property type="entry name" value="FAP206"/>
    <property type="match status" value="1"/>
</dbReference>
<keyword evidence="5" id="KW-0970">Cilium biogenesis/degradation</keyword>
<evidence type="ECO:0000256" key="8">
    <source>
        <dbReference type="ARBA" id="ARBA00023273"/>
    </source>
</evidence>
<protein>
    <recommendedName>
        <fullName evidence="3">Cilia- and flagella-associated protein 206</fullName>
    </recommendedName>
</protein>
<organism evidence="10 11">
    <name type="scientific">Coilia grayii</name>
    <name type="common">Gray's grenadier anchovy</name>
    <dbReference type="NCBI Taxonomy" id="363190"/>
    <lineage>
        <taxon>Eukaryota</taxon>
        <taxon>Metazoa</taxon>
        <taxon>Chordata</taxon>
        <taxon>Craniata</taxon>
        <taxon>Vertebrata</taxon>
        <taxon>Euteleostomi</taxon>
        <taxon>Actinopterygii</taxon>
        <taxon>Neopterygii</taxon>
        <taxon>Teleostei</taxon>
        <taxon>Clupei</taxon>
        <taxon>Clupeiformes</taxon>
        <taxon>Clupeoidei</taxon>
        <taxon>Engraulidae</taxon>
        <taxon>Coilinae</taxon>
        <taxon>Coilia</taxon>
    </lineage>
</organism>
<comment type="subcellular location">
    <subcellularLocation>
        <location evidence="1">Cytoplasm</location>
        <location evidence="1">Cytoskeleton</location>
        <location evidence="1">Cilium axoneme</location>
    </subcellularLocation>
</comment>
<comment type="similarity">
    <text evidence="2">Belongs to the CFAP206 family.</text>
</comment>
<dbReference type="GO" id="GO:0030030">
    <property type="term" value="P:cell projection organization"/>
    <property type="evidence" value="ECO:0007669"/>
    <property type="project" value="UniProtKB-KW"/>
</dbReference>